<evidence type="ECO:0000256" key="1">
    <source>
        <dbReference type="SAM" id="Phobius"/>
    </source>
</evidence>
<sequence length="180" mass="19479">QFVAAIADTTLCVQQPDLEHCITLEETGISILAVLIFFLAATVLAELARLSLCLFVRIFFYSVTFVIFGAVATMRMAAVGICKLVLLFINSALWLVAQYARRRGMTQPDKSRRIAIDKLLPKHATGVENRKAAVGNESAMVIMLRAPAALAKAVEAEVESVAPSVSSAASEPEKLVDEQN</sequence>
<reference evidence="2" key="1">
    <citation type="submission" date="2022-07" db="EMBL/GenBank/DDBJ databases">
        <title>Phylogenomic reconstructions and comparative analyses of Kickxellomycotina fungi.</title>
        <authorList>
            <person name="Reynolds N.K."/>
            <person name="Stajich J.E."/>
            <person name="Barry K."/>
            <person name="Grigoriev I.V."/>
            <person name="Crous P."/>
            <person name="Smith M.E."/>
        </authorList>
    </citation>
    <scope>NUCLEOTIDE SEQUENCE</scope>
    <source>
        <strain evidence="2">NBRC 105413</strain>
    </source>
</reference>
<name>A0A9W7XKM0_9FUNG</name>
<keyword evidence="1" id="KW-0812">Transmembrane</keyword>
<feature type="transmembrane region" description="Helical" evidence="1">
    <location>
        <begin position="52"/>
        <end position="71"/>
    </location>
</feature>
<evidence type="ECO:0000313" key="2">
    <source>
        <dbReference type="EMBL" id="KAJ1644800.1"/>
    </source>
</evidence>
<keyword evidence="3" id="KW-1185">Reference proteome</keyword>
<protein>
    <recommendedName>
        <fullName evidence="4">Transmembrane protein</fullName>
    </recommendedName>
</protein>
<feature type="non-terminal residue" evidence="2">
    <location>
        <position position="1"/>
    </location>
</feature>
<feature type="transmembrane region" description="Helical" evidence="1">
    <location>
        <begin position="77"/>
        <end position="97"/>
    </location>
</feature>
<accession>A0A9W7XKM0</accession>
<proteinExistence type="predicted"/>
<dbReference type="Proteomes" id="UP001145021">
    <property type="component" value="Unassembled WGS sequence"/>
</dbReference>
<organism evidence="2 3">
    <name type="scientific">Coemansia asiatica</name>
    <dbReference type="NCBI Taxonomy" id="1052880"/>
    <lineage>
        <taxon>Eukaryota</taxon>
        <taxon>Fungi</taxon>
        <taxon>Fungi incertae sedis</taxon>
        <taxon>Zoopagomycota</taxon>
        <taxon>Kickxellomycotina</taxon>
        <taxon>Kickxellomycetes</taxon>
        <taxon>Kickxellales</taxon>
        <taxon>Kickxellaceae</taxon>
        <taxon>Coemansia</taxon>
    </lineage>
</organism>
<keyword evidence="1" id="KW-0472">Membrane</keyword>
<comment type="caution">
    <text evidence="2">The sequence shown here is derived from an EMBL/GenBank/DDBJ whole genome shotgun (WGS) entry which is preliminary data.</text>
</comment>
<dbReference type="EMBL" id="JANBOH010000141">
    <property type="protein sequence ID" value="KAJ1644800.1"/>
    <property type="molecule type" value="Genomic_DNA"/>
</dbReference>
<keyword evidence="1" id="KW-1133">Transmembrane helix</keyword>
<dbReference type="AlphaFoldDB" id="A0A9W7XKM0"/>
<feature type="transmembrane region" description="Helical" evidence="1">
    <location>
        <begin position="27"/>
        <end position="45"/>
    </location>
</feature>
<gene>
    <name evidence="2" type="ORF">LPJ64_003548</name>
</gene>
<evidence type="ECO:0000313" key="3">
    <source>
        <dbReference type="Proteomes" id="UP001145021"/>
    </source>
</evidence>
<evidence type="ECO:0008006" key="4">
    <source>
        <dbReference type="Google" id="ProtNLM"/>
    </source>
</evidence>